<reference evidence="1 2" key="1">
    <citation type="submission" date="2014-04" db="EMBL/GenBank/DDBJ databases">
        <authorList>
            <consortium name="DOE Joint Genome Institute"/>
            <person name="Kuo A."/>
            <person name="Kohler A."/>
            <person name="Nagy L.G."/>
            <person name="Floudas D."/>
            <person name="Copeland A."/>
            <person name="Barry K.W."/>
            <person name="Cichocki N."/>
            <person name="Veneault-Fourrey C."/>
            <person name="LaButti K."/>
            <person name="Lindquist E.A."/>
            <person name="Lipzen A."/>
            <person name="Lundell T."/>
            <person name="Morin E."/>
            <person name="Murat C."/>
            <person name="Sun H."/>
            <person name="Tunlid A."/>
            <person name="Henrissat B."/>
            <person name="Grigoriev I.V."/>
            <person name="Hibbett D.S."/>
            <person name="Martin F."/>
            <person name="Nordberg H.P."/>
            <person name="Cantor M.N."/>
            <person name="Hua S.X."/>
        </authorList>
    </citation>
    <scope>NUCLEOTIDE SEQUENCE [LARGE SCALE GENOMIC DNA]</scope>
    <source>
        <strain evidence="1 2">Foug A</strain>
    </source>
</reference>
<organism evidence="1 2">
    <name type="scientific">Scleroderma citrinum Foug A</name>
    <dbReference type="NCBI Taxonomy" id="1036808"/>
    <lineage>
        <taxon>Eukaryota</taxon>
        <taxon>Fungi</taxon>
        <taxon>Dikarya</taxon>
        <taxon>Basidiomycota</taxon>
        <taxon>Agaricomycotina</taxon>
        <taxon>Agaricomycetes</taxon>
        <taxon>Agaricomycetidae</taxon>
        <taxon>Boletales</taxon>
        <taxon>Sclerodermatineae</taxon>
        <taxon>Sclerodermataceae</taxon>
        <taxon>Scleroderma</taxon>
    </lineage>
</organism>
<gene>
    <name evidence="1" type="ORF">SCLCIDRAFT_58180</name>
</gene>
<dbReference type="HOGENOM" id="CLU_155374_1_1_1"/>
<dbReference type="Proteomes" id="UP000053989">
    <property type="component" value="Unassembled WGS sequence"/>
</dbReference>
<feature type="non-terminal residue" evidence="1">
    <location>
        <position position="1"/>
    </location>
</feature>
<accession>A0A0C2Z3J3</accession>
<dbReference type="AlphaFoldDB" id="A0A0C2Z3J3"/>
<dbReference type="InParanoid" id="A0A0C2Z3J3"/>
<reference evidence="2" key="2">
    <citation type="submission" date="2015-01" db="EMBL/GenBank/DDBJ databases">
        <title>Evolutionary Origins and Diversification of the Mycorrhizal Mutualists.</title>
        <authorList>
            <consortium name="DOE Joint Genome Institute"/>
            <consortium name="Mycorrhizal Genomics Consortium"/>
            <person name="Kohler A."/>
            <person name="Kuo A."/>
            <person name="Nagy L.G."/>
            <person name="Floudas D."/>
            <person name="Copeland A."/>
            <person name="Barry K.W."/>
            <person name="Cichocki N."/>
            <person name="Veneault-Fourrey C."/>
            <person name="LaButti K."/>
            <person name="Lindquist E.A."/>
            <person name="Lipzen A."/>
            <person name="Lundell T."/>
            <person name="Morin E."/>
            <person name="Murat C."/>
            <person name="Riley R."/>
            <person name="Ohm R."/>
            <person name="Sun H."/>
            <person name="Tunlid A."/>
            <person name="Henrissat B."/>
            <person name="Grigoriev I.V."/>
            <person name="Hibbett D.S."/>
            <person name="Martin F."/>
        </authorList>
    </citation>
    <scope>NUCLEOTIDE SEQUENCE [LARGE SCALE GENOMIC DNA]</scope>
    <source>
        <strain evidence="2">Foug A</strain>
    </source>
</reference>
<evidence type="ECO:0000313" key="2">
    <source>
        <dbReference type="Proteomes" id="UP000053989"/>
    </source>
</evidence>
<dbReference type="EMBL" id="KN822115">
    <property type="protein sequence ID" value="KIM56488.1"/>
    <property type="molecule type" value="Genomic_DNA"/>
</dbReference>
<name>A0A0C2Z3J3_9AGAM</name>
<evidence type="ECO:0000313" key="1">
    <source>
        <dbReference type="EMBL" id="KIM56488.1"/>
    </source>
</evidence>
<keyword evidence="2" id="KW-1185">Reference proteome</keyword>
<protein>
    <submittedName>
        <fullName evidence="1">Uncharacterized protein</fullName>
    </submittedName>
</protein>
<proteinExistence type="predicted"/>
<feature type="non-terminal residue" evidence="1">
    <location>
        <position position="68"/>
    </location>
</feature>
<dbReference type="STRING" id="1036808.A0A0C2Z3J3"/>
<dbReference type="OrthoDB" id="2674040at2759"/>
<sequence>HPLAYVEWFTSLHRCNPISGQFIITCLMHNHQCNVSVISIDCFTCPCHLQAQCGRKISSDWMSDNVLE</sequence>